<keyword evidence="4" id="KW-1185">Reference proteome</keyword>
<sequence>MPRILADLPEDDIKWLDQLAASQGKSRAQVLREAVAAYRPEQPLDWIDQGFGAWKDRDDIGDAVEWQRRERASATRPWDFDYPEVRAEFPDLFDAEDDREHELHKAWLAENGRELGDGCVLTDNSLDTQQTERSEQKAKRTRR</sequence>
<organism evidence="3 4">
    <name type="scientific">Sphingomonas ursincola</name>
    <dbReference type="NCBI Taxonomy" id="56361"/>
    <lineage>
        <taxon>Bacteria</taxon>
        <taxon>Pseudomonadati</taxon>
        <taxon>Pseudomonadota</taxon>
        <taxon>Alphaproteobacteria</taxon>
        <taxon>Sphingomonadales</taxon>
        <taxon>Sphingomonadaceae</taxon>
        <taxon>Sphingomonas</taxon>
    </lineage>
</organism>
<dbReference type="AlphaFoldDB" id="A0A7V8RE34"/>
<reference evidence="3 4" key="1">
    <citation type="journal article" date="1994" name="Int. J. Syst. Bacteriol.">
        <title>Phylogenetic positions of novel aerobic, bacteriochlorophyll a-containing bacteria and description of Roseococcus thiosulfatophilus gen. nov., sp. nov., Erythromicrobium ramosum gen. nov., sp. nov., and Erythrobacter litoralis sp. nov.</title>
        <authorList>
            <person name="Yurkov V."/>
            <person name="Stackebrandt E."/>
            <person name="Holmes A."/>
            <person name="Fuerst J.A."/>
            <person name="Hugenholtz P."/>
            <person name="Golecki J."/>
            <person name="Gad'on N."/>
            <person name="Gorlenko V.M."/>
            <person name="Kompantseva E.I."/>
            <person name="Drews G."/>
        </authorList>
    </citation>
    <scope>NUCLEOTIDE SEQUENCE [LARGE SCALE GENOMIC DNA]</scope>
    <source>
        <strain evidence="3 4">KR-99</strain>
    </source>
</reference>
<dbReference type="InterPro" id="IPR013321">
    <property type="entry name" value="Arc_rbn_hlx_hlx"/>
</dbReference>
<proteinExistence type="predicted"/>
<gene>
    <name evidence="3" type="ORF">FG486_10430</name>
</gene>
<feature type="domain" description="Ribbon-helix-helix protein CopG" evidence="2">
    <location>
        <begin position="8"/>
        <end position="38"/>
    </location>
</feature>
<evidence type="ECO:0000313" key="4">
    <source>
        <dbReference type="Proteomes" id="UP000589292"/>
    </source>
</evidence>
<dbReference type="EMBL" id="VDES01000002">
    <property type="protein sequence ID" value="MBA1374758.1"/>
    <property type="molecule type" value="Genomic_DNA"/>
</dbReference>
<feature type="region of interest" description="Disordered" evidence="1">
    <location>
        <begin position="118"/>
        <end position="143"/>
    </location>
</feature>
<accession>A0A7V8RE34</accession>
<dbReference type="GO" id="GO:0006355">
    <property type="term" value="P:regulation of DNA-templated transcription"/>
    <property type="evidence" value="ECO:0007669"/>
    <property type="project" value="InterPro"/>
</dbReference>
<dbReference type="RefSeq" id="WP_082751189.1">
    <property type="nucleotide sequence ID" value="NZ_BAAAGB010000001.1"/>
</dbReference>
<protein>
    <submittedName>
        <fullName evidence="3">CopG family transcriptional regulator</fullName>
    </submittedName>
</protein>
<feature type="compositionally biased region" description="Basic and acidic residues" evidence="1">
    <location>
        <begin position="130"/>
        <end position="143"/>
    </location>
</feature>
<dbReference type="Proteomes" id="UP000589292">
    <property type="component" value="Unassembled WGS sequence"/>
</dbReference>
<comment type="caution">
    <text evidence="3">The sequence shown here is derived from an EMBL/GenBank/DDBJ whole genome shotgun (WGS) entry which is preliminary data.</text>
</comment>
<dbReference type="Gene3D" id="1.10.1220.10">
    <property type="entry name" value="Met repressor-like"/>
    <property type="match status" value="1"/>
</dbReference>
<name>A0A7V8RE34_9SPHN</name>
<evidence type="ECO:0000256" key="1">
    <source>
        <dbReference type="SAM" id="MobiDB-lite"/>
    </source>
</evidence>
<dbReference type="InterPro" id="IPR002145">
    <property type="entry name" value="CopG"/>
</dbReference>
<dbReference type="Pfam" id="PF01402">
    <property type="entry name" value="RHH_1"/>
    <property type="match status" value="1"/>
</dbReference>
<evidence type="ECO:0000259" key="2">
    <source>
        <dbReference type="Pfam" id="PF01402"/>
    </source>
</evidence>
<evidence type="ECO:0000313" key="3">
    <source>
        <dbReference type="EMBL" id="MBA1374758.1"/>
    </source>
</evidence>